<evidence type="ECO:0000313" key="2">
    <source>
        <dbReference type="EMBL" id="MBD1429516.1"/>
    </source>
</evidence>
<proteinExistence type="predicted"/>
<name>A0ABR7YDZ6_9SPHI</name>
<keyword evidence="3" id="KW-1185">Reference proteome</keyword>
<keyword evidence="1" id="KW-0472">Membrane</keyword>
<dbReference type="RefSeq" id="WP_165290540.1">
    <property type="nucleotide sequence ID" value="NZ_JACOIJ010000012.1"/>
</dbReference>
<dbReference type="Proteomes" id="UP000651271">
    <property type="component" value="Unassembled WGS sequence"/>
</dbReference>
<keyword evidence="1" id="KW-0812">Transmembrane</keyword>
<gene>
    <name evidence="2" type="ORF">H8B04_08030</name>
</gene>
<reference evidence="2 3" key="1">
    <citation type="submission" date="2020-08" db="EMBL/GenBank/DDBJ databases">
        <title>Sphingobacterium sp. DN04309 isolated from aquaculture water.</title>
        <authorList>
            <person name="Zhang M."/>
        </authorList>
    </citation>
    <scope>NUCLEOTIDE SEQUENCE [LARGE SCALE GENOMIC DNA]</scope>
    <source>
        <strain evidence="2 3">DN04309</strain>
    </source>
</reference>
<keyword evidence="1" id="KW-1133">Transmembrane helix</keyword>
<sequence length="71" mass="7994">MNFYPLFGRLGRIIIATVLLITAVNYVQESLCDIKVVEIARNIEGEFSIQFDEIGVKLALNDSTFMLKVEA</sequence>
<accession>A0ABR7YDZ6</accession>
<protein>
    <submittedName>
        <fullName evidence="2">Uncharacterized protein</fullName>
    </submittedName>
</protein>
<evidence type="ECO:0000313" key="3">
    <source>
        <dbReference type="Proteomes" id="UP000651271"/>
    </source>
</evidence>
<organism evidence="2 3">
    <name type="scientific">Sphingobacterium litopenaei</name>
    <dbReference type="NCBI Taxonomy" id="2763500"/>
    <lineage>
        <taxon>Bacteria</taxon>
        <taxon>Pseudomonadati</taxon>
        <taxon>Bacteroidota</taxon>
        <taxon>Sphingobacteriia</taxon>
        <taxon>Sphingobacteriales</taxon>
        <taxon>Sphingobacteriaceae</taxon>
        <taxon>Sphingobacterium</taxon>
    </lineage>
</organism>
<evidence type="ECO:0000256" key="1">
    <source>
        <dbReference type="SAM" id="Phobius"/>
    </source>
</evidence>
<comment type="caution">
    <text evidence="2">The sequence shown here is derived from an EMBL/GenBank/DDBJ whole genome shotgun (WGS) entry which is preliminary data.</text>
</comment>
<dbReference type="EMBL" id="JACOIJ010000012">
    <property type="protein sequence ID" value="MBD1429516.1"/>
    <property type="molecule type" value="Genomic_DNA"/>
</dbReference>
<feature type="transmembrane region" description="Helical" evidence="1">
    <location>
        <begin position="6"/>
        <end position="27"/>
    </location>
</feature>